<evidence type="ECO:0000256" key="1">
    <source>
        <dbReference type="SAM" id="MobiDB-lite"/>
    </source>
</evidence>
<name>A0A4P9YTA9_9FUNG</name>
<organism evidence="3 4">
    <name type="scientific">Syncephalis pseudoplumigaleata</name>
    <dbReference type="NCBI Taxonomy" id="1712513"/>
    <lineage>
        <taxon>Eukaryota</taxon>
        <taxon>Fungi</taxon>
        <taxon>Fungi incertae sedis</taxon>
        <taxon>Zoopagomycota</taxon>
        <taxon>Zoopagomycotina</taxon>
        <taxon>Zoopagomycetes</taxon>
        <taxon>Zoopagales</taxon>
        <taxon>Piptocephalidaceae</taxon>
        <taxon>Syncephalis</taxon>
    </lineage>
</organism>
<dbReference type="EMBL" id="KZ992193">
    <property type="protein sequence ID" value="RKP22371.1"/>
    <property type="molecule type" value="Genomic_DNA"/>
</dbReference>
<proteinExistence type="predicted"/>
<keyword evidence="2" id="KW-0732">Signal</keyword>
<evidence type="ECO:0008006" key="5">
    <source>
        <dbReference type="Google" id="ProtNLM"/>
    </source>
</evidence>
<dbReference type="AlphaFoldDB" id="A0A4P9YTA9"/>
<sequence>MLHRTVLLLMVVAAVWCVVGLFNGAAGRHGGYAMATRGRMLRQCVQLREGWLVEVDMVAPAALIAAAAVEQAAAVEDIVGGKASAPTKRERENEARTDNWRSS</sequence>
<dbReference type="Proteomes" id="UP000278143">
    <property type="component" value="Unassembled WGS sequence"/>
</dbReference>
<accession>A0A4P9YTA9</accession>
<feature type="region of interest" description="Disordered" evidence="1">
    <location>
        <begin position="81"/>
        <end position="103"/>
    </location>
</feature>
<gene>
    <name evidence="3" type="ORF">SYNPS1DRAFT_32045</name>
</gene>
<feature type="compositionally biased region" description="Basic and acidic residues" evidence="1">
    <location>
        <begin position="87"/>
        <end position="103"/>
    </location>
</feature>
<protein>
    <recommendedName>
        <fullName evidence="5">Secreted protein</fullName>
    </recommendedName>
</protein>
<feature type="chain" id="PRO_5020384371" description="Secreted protein" evidence="2">
    <location>
        <begin position="18"/>
        <end position="103"/>
    </location>
</feature>
<keyword evidence="4" id="KW-1185">Reference proteome</keyword>
<evidence type="ECO:0000313" key="4">
    <source>
        <dbReference type="Proteomes" id="UP000278143"/>
    </source>
</evidence>
<evidence type="ECO:0000313" key="3">
    <source>
        <dbReference type="EMBL" id="RKP22371.1"/>
    </source>
</evidence>
<feature type="signal peptide" evidence="2">
    <location>
        <begin position="1"/>
        <end position="17"/>
    </location>
</feature>
<reference evidence="4" key="1">
    <citation type="journal article" date="2018" name="Nat. Microbiol.">
        <title>Leveraging single-cell genomics to expand the fungal tree of life.</title>
        <authorList>
            <person name="Ahrendt S.R."/>
            <person name="Quandt C.A."/>
            <person name="Ciobanu D."/>
            <person name="Clum A."/>
            <person name="Salamov A."/>
            <person name="Andreopoulos B."/>
            <person name="Cheng J.F."/>
            <person name="Woyke T."/>
            <person name="Pelin A."/>
            <person name="Henrissat B."/>
            <person name="Reynolds N.K."/>
            <person name="Benny G.L."/>
            <person name="Smith M.E."/>
            <person name="James T.Y."/>
            <person name="Grigoriev I.V."/>
        </authorList>
    </citation>
    <scope>NUCLEOTIDE SEQUENCE [LARGE SCALE GENOMIC DNA]</scope>
    <source>
        <strain evidence="4">Benny S71-1</strain>
    </source>
</reference>
<evidence type="ECO:0000256" key="2">
    <source>
        <dbReference type="SAM" id="SignalP"/>
    </source>
</evidence>